<sequence>MQRLLTTVTLAAWLGYCAVSAGTLAAGAFAVARDGGAAETLPAFIAAEIAATGFLAMAGLFGAALFLLHVTQGARAVAIAEGVSLGALALSGLFLLLGAGPAGPPASATTTVFMVLASVLAVLVDRAITVDEEEEEGDWESFDAGLAAVTEAMVRQTRLYTPPYNERAGR</sequence>
<feature type="transmembrane region" description="Helical" evidence="1">
    <location>
        <begin position="106"/>
        <end position="124"/>
    </location>
</feature>
<evidence type="ECO:0000313" key="3">
    <source>
        <dbReference type="EMBL" id="GGD25620.1"/>
    </source>
</evidence>
<feature type="chain" id="PRO_5036926686" evidence="2">
    <location>
        <begin position="26"/>
        <end position="170"/>
    </location>
</feature>
<reference evidence="3" key="2">
    <citation type="submission" date="2020-09" db="EMBL/GenBank/DDBJ databases">
        <authorList>
            <person name="Sun Q."/>
            <person name="Zhou Y."/>
        </authorList>
    </citation>
    <scope>NUCLEOTIDE SEQUENCE</scope>
    <source>
        <strain evidence="3">CGMCC 1.15493</strain>
    </source>
</reference>
<keyword evidence="1" id="KW-0812">Transmembrane</keyword>
<reference evidence="3" key="1">
    <citation type="journal article" date="2014" name="Int. J. Syst. Evol. Microbiol.">
        <title>Complete genome sequence of Corynebacterium casei LMG S-19264T (=DSM 44701T), isolated from a smear-ripened cheese.</title>
        <authorList>
            <consortium name="US DOE Joint Genome Institute (JGI-PGF)"/>
            <person name="Walter F."/>
            <person name="Albersmeier A."/>
            <person name="Kalinowski J."/>
            <person name="Ruckert C."/>
        </authorList>
    </citation>
    <scope>NUCLEOTIDE SEQUENCE</scope>
    <source>
        <strain evidence="3">CGMCC 1.15493</strain>
    </source>
</reference>
<keyword evidence="4" id="KW-1185">Reference proteome</keyword>
<evidence type="ECO:0000256" key="1">
    <source>
        <dbReference type="SAM" id="Phobius"/>
    </source>
</evidence>
<dbReference type="RefSeq" id="WP_188852217.1">
    <property type="nucleotide sequence ID" value="NZ_BMJJ01000007.1"/>
</dbReference>
<dbReference type="EMBL" id="BMJJ01000007">
    <property type="protein sequence ID" value="GGD25620.1"/>
    <property type="molecule type" value="Genomic_DNA"/>
</dbReference>
<evidence type="ECO:0000313" key="4">
    <source>
        <dbReference type="Proteomes" id="UP000613160"/>
    </source>
</evidence>
<feature type="signal peptide" evidence="2">
    <location>
        <begin position="1"/>
        <end position="25"/>
    </location>
</feature>
<proteinExistence type="predicted"/>
<evidence type="ECO:0000256" key="2">
    <source>
        <dbReference type="SAM" id="SignalP"/>
    </source>
</evidence>
<comment type="caution">
    <text evidence="3">The sequence shown here is derived from an EMBL/GenBank/DDBJ whole genome shotgun (WGS) entry which is preliminary data.</text>
</comment>
<organism evidence="3 4">
    <name type="scientific">Aureimonas glaciei</name>
    <dbReference type="NCBI Taxonomy" id="1776957"/>
    <lineage>
        <taxon>Bacteria</taxon>
        <taxon>Pseudomonadati</taxon>
        <taxon>Pseudomonadota</taxon>
        <taxon>Alphaproteobacteria</taxon>
        <taxon>Hyphomicrobiales</taxon>
        <taxon>Aurantimonadaceae</taxon>
        <taxon>Aureimonas</taxon>
    </lineage>
</organism>
<gene>
    <name evidence="3" type="ORF">GCM10011335_30690</name>
</gene>
<dbReference type="AlphaFoldDB" id="A0A917DBD8"/>
<accession>A0A917DBD8</accession>
<keyword evidence="2" id="KW-0732">Signal</keyword>
<feature type="transmembrane region" description="Helical" evidence="1">
    <location>
        <begin position="79"/>
        <end position="100"/>
    </location>
</feature>
<keyword evidence="1" id="KW-1133">Transmembrane helix</keyword>
<dbReference type="Proteomes" id="UP000613160">
    <property type="component" value="Unassembled WGS sequence"/>
</dbReference>
<feature type="transmembrane region" description="Helical" evidence="1">
    <location>
        <begin position="42"/>
        <end position="67"/>
    </location>
</feature>
<keyword evidence="1" id="KW-0472">Membrane</keyword>
<protein>
    <submittedName>
        <fullName evidence="3">Uncharacterized protein</fullName>
    </submittedName>
</protein>
<name>A0A917DBD8_9HYPH</name>